<sequence>MDPPRYSPPSTGPAGHDTGAADAAGRDTGPATPVTGSASPVTGPDAGATSPDGQPARRVGQETRGGQPEPLTIPVQPRSLVVLAGLPGAGKSTLLARLHVAGAPATVLDSDQVRTVLRAALPAWVPYRWYRPLVHLAHRARILGHALTAPGLLVVHEPSTRSTTRGALVAVGLLTGRSRHLLWLHASPAEALAGQRDRGRLIRPGAFLRHVRRARAVRERCLAGRPPRGWTGFRLLDRAATAAGVRLSVTFR</sequence>
<keyword evidence="3" id="KW-1185">Reference proteome</keyword>
<evidence type="ECO:0000256" key="1">
    <source>
        <dbReference type="SAM" id="MobiDB-lite"/>
    </source>
</evidence>
<comment type="caution">
    <text evidence="2">The sequence shown here is derived from an EMBL/GenBank/DDBJ whole genome shotgun (WGS) entry which is preliminary data.</text>
</comment>
<name>A0AAE3GC35_9PSEU</name>
<dbReference type="Proteomes" id="UP001206128">
    <property type="component" value="Unassembled WGS sequence"/>
</dbReference>
<protein>
    <submittedName>
        <fullName evidence="2">AAA domain-containing protein</fullName>
    </submittedName>
</protein>
<dbReference type="RefSeq" id="WP_308203950.1">
    <property type="nucleotide sequence ID" value="NZ_JAMTCK010000004.1"/>
</dbReference>
<feature type="region of interest" description="Disordered" evidence="1">
    <location>
        <begin position="1"/>
        <end position="73"/>
    </location>
</feature>
<proteinExistence type="predicted"/>
<feature type="compositionally biased region" description="Low complexity" evidence="1">
    <location>
        <begin position="12"/>
        <end position="32"/>
    </location>
</feature>
<dbReference type="Gene3D" id="3.40.50.300">
    <property type="entry name" value="P-loop containing nucleotide triphosphate hydrolases"/>
    <property type="match status" value="1"/>
</dbReference>
<organism evidence="2 3">
    <name type="scientific">Goodfellowiella coeruleoviolacea</name>
    <dbReference type="NCBI Taxonomy" id="334858"/>
    <lineage>
        <taxon>Bacteria</taxon>
        <taxon>Bacillati</taxon>
        <taxon>Actinomycetota</taxon>
        <taxon>Actinomycetes</taxon>
        <taxon>Pseudonocardiales</taxon>
        <taxon>Pseudonocardiaceae</taxon>
        <taxon>Goodfellowiella</taxon>
    </lineage>
</organism>
<evidence type="ECO:0000313" key="3">
    <source>
        <dbReference type="Proteomes" id="UP001206128"/>
    </source>
</evidence>
<reference evidence="2" key="1">
    <citation type="submission" date="2022-06" db="EMBL/GenBank/DDBJ databases">
        <title>Genomic Encyclopedia of Archaeal and Bacterial Type Strains, Phase II (KMG-II): from individual species to whole genera.</title>
        <authorList>
            <person name="Goeker M."/>
        </authorList>
    </citation>
    <scope>NUCLEOTIDE SEQUENCE</scope>
    <source>
        <strain evidence="2">DSM 43935</strain>
    </source>
</reference>
<gene>
    <name evidence="2" type="ORF">LX83_002234</name>
</gene>
<dbReference type="InterPro" id="IPR027417">
    <property type="entry name" value="P-loop_NTPase"/>
</dbReference>
<feature type="compositionally biased region" description="Pro residues" evidence="1">
    <location>
        <begin position="1"/>
        <end position="11"/>
    </location>
</feature>
<dbReference type="Pfam" id="PF13671">
    <property type="entry name" value="AAA_33"/>
    <property type="match status" value="1"/>
</dbReference>
<dbReference type="AlphaFoldDB" id="A0AAE3GC35"/>
<dbReference type="SUPFAM" id="SSF52540">
    <property type="entry name" value="P-loop containing nucleoside triphosphate hydrolases"/>
    <property type="match status" value="1"/>
</dbReference>
<accession>A0AAE3GC35</accession>
<evidence type="ECO:0000313" key="2">
    <source>
        <dbReference type="EMBL" id="MCP2165385.1"/>
    </source>
</evidence>
<dbReference type="EMBL" id="JAMTCK010000004">
    <property type="protein sequence ID" value="MCP2165385.1"/>
    <property type="molecule type" value="Genomic_DNA"/>
</dbReference>